<reference evidence="2 3" key="1">
    <citation type="journal article" date="2015" name="Stand. Genomic Sci.">
        <title>Genomic Encyclopedia of Bacterial and Archaeal Type Strains, Phase III: the genomes of soil and plant-associated and newly described type strains.</title>
        <authorList>
            <person name="Whitman W.B."/>
            <person name="Woyke T."/>
            <person name="Klenk H.P."/>
            <person name="Zhou Y."/>
            <person name="Lilburn T.G."/>
            <person name="Beck B.J."/>
            <person name="De Vos P."/>
            <person name="Vandamme P."/>
            <person name="Eisen J.A."/>
            <person name="Garrity G."/>
            <person name="Hugenholtz P."/>
            <person name="Kyrpides N.C."/>
        </authorList>
    </citation>
    <scope>NUCLEOTIDE SEQUENCE [LARGE SCALE GENOMIC DNA]</scope>
    <source>
        <strain evidence="2 3">VKM Ac-2572</strain>
    </source>
</reference>
<protein>
    <submittedName>
        <fullName evidence="2">Uncharacterized protein</fullName>
    </submittedName>
</protein>
<accession>A0A4R2HSN5</accession>
<evidence type="ECO:0000313" key="2">
    <source>
        <dbReference type="EMBL" id="TCO34353.1"/>
    </source>
</evidence>
<keyword evidence="1" id="KW-0812">Transmembrane</keyword>
<feature type="transmembrane region" description="Helical" evidence="1">
    <location>
        <begin position="60"/>
        <end position="80"/>
    </location>
</feature>
<sequence>MAANPWPAANPASPSAVIAAKHWPHVPPGLATAASLRVGASALGQVAAGLLVPVIGTHKVLLAVALTMVAAAGLGRLAALDRQPAAAVSRG</sequence>
<dbReference type="AlphaFoldDB" id="A0A4R2HSN5"/>
<comment type="caution">
    <text evidence="2">The sequence shown here is derived from an EMBL/GenBank/DDBJ whole genome shotgun (WGS) entry which is preliminary data.</text>
</comment>
<evidence type="ECO:0000313" key="3">
    <source>
        <dbReference type="Proteomes" id="UP000294508"/>
    </source>
</evidence>
<evidence type="ECO:0000256" key="1">
    <source>
        <dbReference type="SAM" id="Phobius"/>
    </source>
</evidence>
<keyword evidence="1" id="KW-1133">Transmembrane helix</keyword>
<keyword evidence="1" id="KW-0472">Membrane</keyword>
<keyword evidence="3" id="KW-1185">Reference proteome</keyword>
<proteinExistence type="predicted"/>
<gene>
    <name evidence="2" type="ORF">EV652_102419</name>
</gene>
<dbReference type="Proteomes" id="UP000294508">
    <property type="component" value="Unassembled WGS sequence"/>
</dbReference>
<organism evidence="2 3">
    <name type="scientific">Kribbella steppae</name>
    <dbReference type="NCBI Taxonomy" id="2512223"/>
    <lineage>
        <taxon>Bacteria</taxon>
        <taxon>Bacillati</taxon>
        <taxon>Actinomycetota</taxon>
        <taxon>Actinomycetes</taxon>
        <taxon>Propionibacteriales</taxon>
        <taxon>Kribbellaceae</taxon>
        <taxon>Kribbella</taxon>
    </lineage>
</organism>
<name>A0A4R2HSN5_9ACTN</name>
<dbReference type="EMBL" id="SLWN01000002">
    <property type="protein sequence ID" value="TCO34353.1"/>
    <property type="molecule type" value="Genomic_DNA"/>
</dbReference>